<evidence type="ECO:0000313" key="1">
    <source>
        <dbReference type="EMBL" id="XAI69430.1"/>
    </source>
</evidence>
<name>A0AAU6VZ33_9VIRU</name>
<dbReference type="EMBL" id="PP179310">
    <property type="protein sequence ID" value="XAI69430.1"/>
    <property type="molecule type" value="Genomic_DNA"/>
</dbReference>
<gene>
    <name evidence="1" type="ORF">Pyxpy01_00132</name>
</gene>
<protein>
    <recommendedName>
        <fullName evidence="2">Cupin 2 conserved barrel domain-containing protein</fullName>
    </recommendedName>
</protein>
<organism evidence="1">
    <name type="scientific">Pseudomonas phage Pyxpy01</name>
    <dbReference type="NCBI Taxonomy" id="3138546"/>
    <lineage>
        <taxon>Viruses</taxon>
    </lineage>
</organism>
<sequence>MITFWKKKDIILGEQAVSELTILECKRFFSIKLFHFHKTEGKQDRFHTHAFNAWSVLLHGDYTEELIEDDCIVPMLRSRKRFLFIPANQFHRITKSSGCRTLLFTGPWGDSFKELTHLTQDLYGETTCGAGRRVLSTGEIRSIK</sequence>
<reference evidence="1" key="1">
    <citation type="journal article" date="2024" name="J. Gen. Virol.">
        <title>Novel phages of Pseudomonas syringae unveil numerous potential auxiliary metabolic genes.</title>
        <authorList>
            <person name="Feltin C."/>
            <person name="Garneau J.R."/>
            <person name="Morris C.E."/>
            <person name="Berard A."/>
            <person name="Torres-Barcelo C."/>
        </authorList>
    </citation>
    <scope>NUCLEOTIDE SEQUENCE</scope>
</reference>
<evidence type="ECO:0008006" key="2">
    <source>
        <dbReference type="Google" id="ProtNLM"/>
    </source>
</evidence>
<proteinExistence type="predicted"/>
<accession>A0AAU6VZ33</accession>